<dbReference type="RefSeq" id="WP_379978006.1">
    <property type="nucleotide sequence ID" value="NZ_JBHSFV010000003.1"/>
</dbReference>
<dbReference type="InterPro" id="IPR045749">
    <property type="entry name" value="DUF6090"/>
</dbReference>
<evidence type="ECO:0000256" key="1">
    <source>
        <dbReference type="SAM" id="Phobius"/>
    </source>
</evidence>
<dbReference type="Pfam" id="PF19578">
    <property type="entry name" value="DUF6090"/>
    <property type="match status" value="1"/>
</dbReference>
<protein>
    <submittedName>
        <fullName evidence="2">DUF6090 family protein</fullName>
    </submittedName>
</protein>
<evidence type="ECO:0000313" key="2">
    <source>
        <dbReference type="EMBL" id="MFC4633780.1"/>
    </source>
</evidence>
<sequence>MKRYLKYAIGEVFLVVIGILIAVSLNNWNENRKTNNRLKTILEMVKTDLIKDSLSCYYSIKYYNSQDSIAKILVSDTVSKEYLKKNRSSTSIPFTNIPFKMSDGSINLLKNESYNLAVATDTIIRTIIGFHDMYEASFKDIDEKIKKDVQDNTAHMKTFDSHAVDIFNKNIPDDYYTYFLSEDFKNRVVMHRQLTGNNAVKLMENFNLSVKNMIPYIDQRIAE</sequence>
<evidence type="ECO:0000313" key="3">
    <source>
        <dbReference type="Proteomes" id="UP001596043"/>
    </source>
</evidence>
<gene>
    <name evidence="2" type="ORF">ACFO3O_07670</name>
</gene>
<organism evidence="2 3">
    <name type="scientific">Dokdonia ponticola</name>
    <dbReference type="NCBI Taxonomy" id="2041041"/>
    <lineage>
        <taxon>Bacteria</taxon>
        <taxon>Pseudomonadati</taxon>
        <taxon>Bacteroidota</taxon>
        <taxon>Flavobacteriia</taxon>
        <taxon>Flavobacteriales</taxon>
        <taxon>Flavobacteriaceae</taxon>
        <taxon>Dokdonia</taxon>
    </lineage>
</organism>
<keyword evidence="1" id="KW-0812">Transmembrane</keyword>
<keyword evidence="1" id="KW-0472">Membrane</keyword>
<name>A0ABV9HVL6_9FLAO</name>
<keyword evidence="1" id="KW-1133">Transmembrane helix</keyword>
<dbReference type="Proteomes" id="UP001596043">
    <property type="component" value="Unassembled WGS sequence"/>
</dbReference>
<proteinExistence type="predicted"/>
<feature type="transmembrane region" description="Helical" evidence="1">
    <location>
        <begin position="7"/>
        <end position="28"/>
    </location>
</feature>
<reference evidence="3" key="1">
    <citation type="journal article" date="2019" name="Int. J. Syst. Evol. Microbiol.">
        <title>The Global Catalogue of Microorganisms (GCM) 10K type strain sequencing project: providing services to taxonomists for standard genome sequencing and annotation.</title>
        <authorList>
            <consortium name="The Broad Institute Genomics Platform"/>
            <consortium name="The Broad Institute Genome Sequencing Center for Infectious Disease"/>
            <person name="Wu L."/>
            <person name="Ma J."/>
        </authorList>
    </citation>
    <scope>NUCLEOTIDE SEQUENCE [LARGE SCALE GENOMIC DNA]</scope>
    <source>
        <strain evidence="3">YJ-61-S</strain>
    </source>
</reference>
<dbReference type="EMBL" id="JBHSFV010000003">
    <property type="protein sequence ID" value="MFC4633780.1"/>
    <property type="molecule type" value="Genomic_DNA"/>
</dbReference>
<accession>A0ABV9HVL6</accession>
<comment type="caution">
    <text evidence="2">The sequence shown here is derived from an EMBL/GenBank/DDBJ whole genome shotgun (WGS) entry which is preliminary data.</text>
</comment>
<keyword evidence="3" id="KW-1185">Reference proteome</keyword>